<comment type="caution">
    <text evidence="2">The sequence shown here is derived from an EMBL/GenBank/DDBJ whole genome shotgun (WGS) entry which is preliminary data.</text>
</comment>
<dbReference type="Gene3D" id="2.60.120.560">
    <property type="entry name" value="Exo-inulinase, domain 1"/>
    <property type="match status" value="1"/>
</dbReference>
<organism evidence="2 3">
    <name type="scientific">Pedobacter polaris</name>
    <dbReference type="NCBI Taxonomy" id="2571273"/>
    <lineage>
        <taxon>Bacteria</taxon>
        <taxon>Pseudomonadati</taxon>
        <taxon>Bacteroidota</taxon>
        <taxon>Sphingobacteriia</taxon>
        <taxon>Sphingobacteriales</taxon>
        <taxon>Sphingobacteriaceae</taxon>
        <taxon>Pedobacter</taxon>
    </lineage>
</organism>
<proteinExistence type="predicted"/>
<dbReference type="RefSeq" id="WP_136844059.1">
    <property type="nucleotide sequence ID" value="NZ_SWBR01000006.1"/>
</dbReference>
<protein>
    <submittedName>
        <fullName evidence="2">DUF1080 domain-containing protein</fullName>
    </submittedName>
</protein>
<sequence>MKQYIFAVIAIVAMGCGSVAQTKKKGFVKLFDGKTTTGWHTYNKTGVGSAWEVVDGAIHMNPAKKGKDGGGDLVTDKEYANYHLKLEWKVAPNANSGIIFNVFESPKYSQTYLTGPEMQVIDNDGHKDGKITKHRAGDLYDMVKSTSEPVKPVGEWNKAEIISDNGKLTLILNGVEVVKTTMWDDNWKALIAGSKFAKWEGFGTYKSGKIGLQDHGDEVWYRNIMIKELK</sequence>
<dbReference type="Proteomes" id="UP000309488">
    <property type="component" value="Unassembled WGS sequence"/>
</dbReference>
<dbReference type="GO" id="GO:0016787">
    <property type="term" value="F:hydrolase activity"/>
    <property type="evidence" value="ECO:0007669"/>
    <property type="project" value="InterPro"/>
</dbReference>
<gene>
    <name evidence="2" type="ORF">FA048_18825</name>
</gene>
<dbReference type="InterPro" id="IPR010496">
    <property type="entry name" value="AL/BT2_dom"/>
</dbReference>
<keyword evidence="3" id="KW-1185">Reference proteome</keyword>
<dbReference type="Pfam" id="PF06439">
    <property type="entry name" value="3keto-disac_hyd"/>
    <property type="match status" value="1"/>
</dbReference>
<name>A0A4U1CEQ3_9SPHI</name>
<reference evidence="2 3" key="1">
    <citation type="submission" date="2019-04" db="EMBL/GenBank/DDBJ databases">
        <title>Pedobacter sp. RP-3-22 sp. nov., isolated from Arctic soil.</title>
        <authorList>
            <person name="Dahal R.H."/>
            <person name="Kim D.-U."/>
        </authorList>
    </citation>
    <scope>NUCLEOTIDE SEQUENCE [LARGE SCALE GENOMIC DNA]</scope>
    <source>
        <strain evidence="2 3">RP-3-22</strain>
    </source>
</reference>
<evidence type="ECO:0000259" key="1">
    <source>
        <dbReference type="Pfam" id="PF06439"/>
    </source>
</evidence>
<dbReference type="AlphaFoldDB" id="A0A4U1CEQ3"/>
<evidence type="ECO:0000313" key="2">
    <source>
        <dbReference type="EMBL" id="TKC04739.1"/>
    </source>
</evidence>
<evidence type="ECO:0000313" key="3">
    <source>
        <dbReference type="Proteomes" id="UP000309488"/>
    </source>
</evidence>
<feature type="domain" description="3-keto-alpha-glucoside-1,2-lyase/3-keto-2-hydroxy-glucal hydratase" evidence="1">
    <location>
        <begin position="26"/>
        <end position="227"/>
    </location>
</feature>
<dbReference type="EMBL" id="SWBR01000006">
    <property type="protein sequence ID" value="TKC04739.1"/>
    <property type="molecule type" value="Genomic_DNA"/>
</dbReference>
<dbReference type="OrthoDB" id="9806233at2"/>
<dbReference type="PROSITE" id="PS51257">
    <property type="entry name" value="PROKAR_LIPOPROTEIN"/>
    <property type="match status" value="1"/>
</dbReference>
<accession>A0A4U1CEQ3</accession>